<dbReference type="EMBL" id="CAXLJM020000027">
    <property type="protein sequence ID" value="CAL8094808.1"/>
    <property type="molecule type" value="Genomic_DNA"/>
</dbReference>
<protein>
    <submittedName>
        <fullName evidence="2">Uncharacterized protein</fullName>
    </submittedName>
</protein>
<feature type="chain" id="PRO_5047004030" evidence="1">
    <location>
        <begin position="29"/>
        <end position="637"/>
    </location>
</feature>
<name>A0ABP1QG33_9HEXA</name>
<evidence type="ECO:0000256" key="1">
    <source>
        <dbReference type="SAM" id="SignalP"/>
    </source>
</evidence>
<gene>
    <name evidence="2" type="ORF">ODALV1_LOCUS8894</name>
</gene>
<accession>A0ABP1QG33</accession>
<dbReference type="Proteomes" id="UP001642540">
    <property type="component" value="Unassembled WGS sequence"/>
</dbReference>
<keyword evidence="3" id="KW-1185">Reference proteome</keyword>
<feature type="signal peptide" evidence="1">
    <location>
        <begin position="1"/>
        <end position="28"/>
    </location>
</feature>
<sequence>MAYGKYGNSMSVFLIMAILAQGFWNAQCHDSGYSKQGNAGVVEWLKPGTKITFDAPEIPHTGLLNRLHWVEKNERSTSSNYTLWEKADVYLLEWPGNITEFKPDKPVVKWGRNRAKHVEDYCGEEFNGIEMRAYAYKYVYLTWGPYRLTKTYTPPLTVPRSVLPFNTVGRLPEGHTYEENELTVVTVFDIAFSFDSFLLAFSDGIIKISGLEMGWAELSRTPKWPLKYSLSKGVNYGVDKLVTQSCCTKTEFCPFGDVVIAYKEQSLPHIIYFSKDGGESFAQVKPLSRAFGHLKIVLCYPEFNQLVIFQGNSSNVKLNRLILFKNESSHYKSPKEESSLVLRTNGSIQGSRLGAEASLLLWDDCNVWYSSNIGFNITKSLFYVHKKIMNSGKGTTMHHIIPECCVFGKNSMVAFGKTGQFGLLDADNVFYLGIDTKTNLSQLVALKVDMSAMTRNSKLSITPYFDMQNQPKLLYPPKFLRLPKTIEIGKNYYARLGMRILPKNIYPSDFMLSFYEENMELPFPQQFLALAPCQTSSLQNITVRPRTATALNRLFRVNFYTKNGLRCNLQPRVPIYIKVQNTTTINFHLPSDDDMKETVYLKSVTGDGEPEYLDTSKMGETIKVETCPLTRAVNTGK</sequence>
<comment type="caution">
    <text evidence="2">The sequence shown here is derived from an EMBL/GenBank/DDBJ whole genome shotgun (WGS) entry which is preliminary data.</text>
</comment>
<evidence type="ECO:0000313" key="2">
    <source>
        <dbReference type="EMBL" id="CAL8094808.1"/>
    </source>
</evidence>
<keyword evidence="1" id="KW-0732">Signal</keyword>
<reference evidence="2 3" key="1">
    <citation type="submission" date="2024-08" db="EMBL/GenBank/DDBJ databases">
        <authorList>
            <person name="Cucini C."/>
            <person name="Frati F."/>
        </authorList>
    </citation>
    <scope>NUCLEOTIDE SEQUENCE [LARGE SCALE GENOMIC DNA]</scope>
</reference>
<proteinExistence type="predicted"/>
<evidence type="ECO:0000313" key="3">
    <source>
        <dbReference type="Proteomes" id="UP001642540"/>
    </source>
</evidence>
<organism evidence="2 3">
    <name type="scientific">Orchesella dallaii</name>
    <dbReference type="NCBI Taxonomy" id="48710"/>
    <lineage>
        <taxon>Eukaryota</taxon>
        <taxon>Metazoa</taxon>
        <taxon>Ecdysozoa</taxon>
        <taxon>Arthropoda</taxon>
        <taxon>Hexapoda</taxon>
        <taxon>Collembola</taxon>
        <taxon>Entomobryomorpha</taxon>
        <taxon>Entomobryoidea</taxon>
        <taxon>Orchesellidae</taxon>
        <taxon>Orchesellinae</taxon>
        <taxon>Orchesella</taxon>
    </lineage>
</organism>